<proteinExistence type="predicted"/>
<protein>
    <submittedName>
        <fullName evidence="1">Uncharacterized protein</fullName>
    </submittedName>
</protein>
<sequence>MSYINSEELLAQAAQLRSMASGDAAADLKLALTEMADRYERRGRAARQAGS</sequence>
<keyword evidence="2" id="KW-1185">Reference proteome</keyword>
<dbReference type="Proteomes" id="UP001427805">
    <property type="component" value="Unassembled WGS sequence"/>
</dbReference>
<accession>A0ABV0B8B2</accession>
<evidence type="ECO:0000313" key="2">
    <source>
        <dbReference type="Proteomes" id="UP001427805"/>
    </source>
</evidence>
<reference evidence="1 2" key="1">
    <citation type="submission" date="2024-05" db="EMBL/GenBank/DDBJ databases">
        <title>Sphingomonas sp. HF-S3 16S ribosomal RNA gene Genome sequencing and assembly.</title>
        <authorList>
            <person name="Lee H."/>
        </authorList>
    </citation>
    <scope>NUCLEOTIDE SEQUENCE [LARGE SCALE GENOMIC DNA]</scope>
    <source>
        <strain evidence="1 2">HF-S3</strain>
    </source>
</reference>
<comment type="caution">
    <text evidence="1">The sequence shown here is derived from an EMBL/GenBank/DDBJ whole genome shotgun (WGS) entry which is preliminary data.</text>
</comment>
<organism evidence="1 2">
    <name type="scientific">Sphingomonas rustica</name>
    <dbReference type="NCBI Taxonomy" id="3103142"/>
    <lineage>
        <taxon>Bacteria</taxon>
        <taxon>Pseudomonadati</taxon>
        <taxon>Pseudomonadota</taxon>
        <taxon>Alphaproteobacteria</taxon>
        <taxon>Sphingomonadales</taxon>
        <taxon>Sphingomonadaceae</taxon>
        <taxon>Sphingomonas</taxon>
    </lineage>
</organism>
<evidence type="ECO:0000313" key="1">
    <source>
        <dbReference type="EMBL" id="MEN3747800.1"/>
    </source>
</evidence>
<dbReference type="EMBL" id="JBDIZK010000006">
    <property type="protein sequence ID" value="MEN3747800.1"/>
    <property type="molecule type" value="Genomic_DNA"/>
</dbReference>
<name>A0ABV0B8B2_9SPHN</name>
<gene>
    <name evidence="1" type="ORF">TPR58_11530</name>
</gene>